<dbReference type="PANTHER" id="PTHR10681:SF128">
    <property type="entry name" value="THIOREDOXIN-DEPENDENT PEROXIDE REDUCTASE, MITOCHONDRIAL"/>
    <property type="match status" value="1"/>
</dbReference>
<keyword evidence="6" id="KW-1015">Disulfide bond</keyword>
<feature type="active site" description="Cysteine sulfenic acid (-SOH) intermediate; for peroxidase activity" evidence="10">
    <location>
        <position position="51"/>
    </location>
</feature>
<evidence type="ECO:0000256" key="8">
    <source>
        <dbReference type="ARBA" id="ARBA00049091"/>
    </source>
</evidence>
<dbReference type="SUPFAM" id="SSF52833">
    <property type="entry name" value="Thioredoxin-like"/>
    <property type="match status" value="1"/>
</dbReference>
<dbReference type="Gene3D" id="3.40.30.10">
    <property type="entry name" value="Glutaredoxin"/>
    <property type="match status" value="1"/>
</dbReference>
<dbReference type="InterPro" id="IPR050217">
    <property type="entry name" value="Peroxiredoxin"/>
</dbReference>
<dbReference type="GO" id="GO:0006979">
    <property type="term" value="P:response to oxidative stress"/>
    <property type="evidence" value="ECO:0007669"/>
    <property type="project" value="TreeGrafter"/>
</dbReference>
<evidence type="ECO:0000256" key="3">
    <source>
        <dbReference type="ARBA" id="ARBA00022559"/>
    </source>
</evidence>
<keyword evidence="3 9" id="KW-0575">Peroxidase</keyword>
<dbReference type="PANTHER" id="PTHR10681">
    <property type="entry name" value="THIOREDOXIN PEROXIDASE"/>
    <property type="match status" value="1"/>
</dbReference>
<dbReference type="GO" id="GO:0005829">
    <property type="term" value="C:cytosol"/>
    <property type="evidence" value="ECO:0007669"/>
    <property type="project" value="TreeGrafter"/>
</dbReference>
<name>A0A6B2LJ26_9EUKA</name>
<comment type="similarity">
    <text evidence="1">Belongs to the peroxiredoxin family. AhpC/Prx1 subfamily.</text>
</comment>
<keyword evidence="7 9" id="KW-0676">Redox-active center</keyword>
<comment type="catalytic activity">
    <reaction evidence="8">
        <text>a hydroperoxide + [thioredoxin]-dithiol = an alcohol + [thioredoxin]-disulfide + H2O</text>
        <dbReference type="Rhea" id="RHEA:62620"/>
        <dbReference type="Rhea" id="RHEA-COMP:10698"/>
        <dbReference type="Rhea" id="RHEA-COMP:10700"/>
        <dbReference type="ChEBI" id="CHEBI:15377"/>
        <dbReference type="ChEBI" id="CHEBI:29950"/>
        <dbReference type="ChEBI" id="CHEBI:30879"/>
        <dbReference type="ChEBI" id="CHEBI:35924"/>
        <dbReference type="ChEBI" id="CHEBI:50058"/>
        <dbReference type="EC" id="1.11.1.24"/>
    </reaction>
</comment>
<dbReference type="AlphaFoldDB" id="A0A6B2LJ26"/>
<dbReference type="InterPro" id="IPR019479">
    <property type="entry name" value="Peroxiredoxin_C"/>
</dbReference>
<proteinExistence type="inferred from homology"/>
<dbReference type="PIRSF" id="PIRSF000239">
    <property type="entry name" value="AHPC"/>
    <property type="match status" value="1"/>
</dbReference>
<evidence type="ECO:0000256" key="7">
    <source>
        <dbReference type="ARBA" id="ARBA00023284"/>
    </source>
</evidence>
<evidence type="ECO:0000313" key="12">
    <source>
        <dbReference type="EMBL" id="NDV37033.1"/>
    </source>
</evidence>
<evidence type="ECO:0000259" key="11">
    <source>
        <dbReference type="PROSITE" id="PS51352"/>
    </source>
</evidence>
<evidence type="ECO:0000256" key="9">
    <source>
        <dbReference type="PIRNR" id="PIRNR000239"/>
    </source>
</evidence>
<protein>
    <recommendedName>
        <fullName evidence="2">thioredoxin-dependent peroxiredoxin</fullName>
        <ecNumber evidence="2">1.11.1.24</ecNumber>
    </recommendedName>
</protein>
<keyword evidence="4 9" id="KW-0049">Antioxidant</keyword>
<evidence type="ECO:0000256" key="2">
    <source>
        <dbReference type="ARBA" id="ARBA00013017"/>
    </source>
</evidence>
<accession>A0A6B2LJ26</accession>
<dbReference type="InterPro" id="IPR024706">
    <property type="entry name" value="Peroxiredoxin_AhpC-typ"/>
</dbReference>
<dbReference type="GO" id="GO:0033554">
    <property type="term" value="P:cellular response to stress"/>
    <property type="evidence" value="ECO:0007669"/>
    <property type="project" value="TreeGrafter"/>
</dbReference>
<evidence type="ECO:0000256" key="1">
    <source>
        <dbReference type="ARBA" id="ARBA00009796"/>
    </source>
</evidence>
<dbReference type="GO" id="GO:0042744">
    <property type="term" value="P:hydrogen peroxide catabolic process"/>
    <property type="evidence" value="ECO:0007669"/>
    <property type="project" value="TreeGrafter"/>
</dbReference>
<reference evidence="12" key="1">
    <citation type="journal article" date="2020" name="J. Eukaryot. Microbiol.">
        <title>De novo Sequencing, Assembly and Annotation of the Transcriptome for the Free-Living Testate Amoeba Arcella intermedia.</title>
        <authorList>
            <person name="Ribeiro G.M."/>
            <person name="Porfirio-Sousa A.L."/>
            <person name="Maurer-Alcala X.X."/>
            <person name="Katz L.A."/>
            <person name="Lahr D.J.G."/>
        </authorList>
    </citation>
    <scope>NUCLEOTIDE SEQUENCE</scope>
</reference>
<evidence type="ECO:0000256" key="4">
    <source>
        <dbReference type="ARBA" id="ARBA00022862"/>
    </source>
</evidence>
<dbReference type="GO" id="GO:0045454">
    <property type="term" value="P:cell redox homeostasis"/>
    <property type="evidence" value="ECO:0007669"/>
    <property type="project" value="TreeGrafter"/>
</dbReference>
<dbReference type="InterPro" id="IPR036249">
    <property type="entry name" value="Thioredoxin-like_sf"/>
</dbReference>
<sequence>MGAPKAFVGAAAPHFEGEAVVGGSFKNIKLSDYKGKYVVFFWYPLDFTFVCPTEIVSFSDAAAKFKALNCEVIGASCDSKFSHLAWTNTPRKEGGLGKLNIPLLADFDKTIAADYGVFLHNQTFPLRATFIIDDKGTIRHLSFNDPPVGRSVDEVLRLVQGYQFVDKNGEVCPAGWKPGSATMKADPVKSKEYFSKLSEE</sequence>
<evidence type="ECO:0000256" key="6">
    <source>
        <dbReference type="ARBA" id="ARBA00023157"/>
    </source>
</evidence>
<dbReference type="GO" id="GO:0008379">
    <property type="term" value="F:thioredoxin peroxidase activity"/>
    <property type="evidence" value="ECO:0007669"/>
    <property type="project" value="TreeGrafter"/>
</dbReference>
<dbReference type="InterPro" id="IPR000866">
    <property type="entry name" value="AhpC/TSA"/>
</dbReference>
<dbReference type="FunFam" id="3.40.30.10:FF:000003">
    <property type="entry name" value="Peroxiredoxin 1"/>
    <property type="match status" value="1"/>
</dbReference>
<organism evidence="12">
    <name type="scientific">Arcella intermedia</name>
    <dbReference type="NCBI Taxonomy" id="1963864"/>
    <lineage>
        <taxon>Eukaryota</taxon>
        <taxon>Amoebozoa</taxon>
        <taxon>Tubulinea</taxon>
        <taxon>Elardia</taxon>
        <taxon>Arcellinida</taxon>
        <taxon>Sphaerothecina</taxon>
        <taxon>Arcellidae</taxon>
        <taxon>Arcella</taxon>
    </lineage>
</organism>
<dbReference type="Pfam" id="PF00578">
    <property type="entry name" value="AhpC-TSA"/>
    <property type="match status" value="1"/>
</dbReference>
<dbReference type="CDD" id="cd03015">
    <property type="entry name" value="PRX_Typ2cys"/>
    <property type="match status" value="1"/>
</dbReference>
<feature type="domain" description="Thioredoxin" evidence="11">
    <location>
        <begin position="6"/>
        <end position="164"/>
    </location>
</feature>
<dbReference type="Pfam" id="PF10417">
    <property type="entry name" value="1-cysPrx_C"/>
    <property type="match status" value="1"/>
</dbReference>
<comment type="function">
    <text evidence="9">Thiol-specific peroxidase that catalyzes the reduction of hydrogen peroxide and organic hydroperoxides to water and alcohols, respectively.</text>
</comment>
<evidence type="ECO:0000256" key="5">
    <source>
        <dbReference type="ARBA" id="ARBA00023002"/>
    </source>
</evidence>
<dbReference type="EMBL" id="GIBP01008064">
    <property type="protein sequence ID" value="NDV37033.1"/>
    <property type="molecule type" value="Transcribed_RNA"/>
</dbReference>
<dbReference type="EC" id="1.11.1.24" evidence="2"/>
<dbReference type="InterPro" id="IPR013766">
    <property type="entry name" value="Thioredoxin_domain"/>
</dbReference>
<evidence type="ECO:0000256" key="10">
    <source>
        <dbReference type="PIRSR" id="PIRSR000239-1"/>
    </source>
</evidence>
<dbReference type="PROSITE" id="PS51352">
    <property type="entry name" value="THIOREDOXIN_2"/>
    <property type="match status" value="1"/>
</dbReference>
<keyword evidence="5 9" id="KW-0560">Oxidoreductase</keyword>